<gene>
    <name evidence="2" type="ORF">HNR36_000906</name>
</gene>
<evidence type="ECO:0000313" key="2">
    <source>
        <dbReference type="EMBL" id="MBB5148520.1"/>
    </source>
</evidence>
<name>A0A840PRJ5_URETH</name>
<dbReference type="AlphaFoldDB" id="A0A840PRJ5"/>
<dbReference type="EMBL" id="JACHGZ010000007">
    <property type="protein sequence ID" value="MBB5148520.1"/>
    <property type="molecule type" value="Genomic_DNA"/>
</dbReference>
<dbReference type="Pfam" id="PF13529">
    <property type="entry name" value="Peptidase_C39_2"/>
    <property type="match status" value="1"/>
</dbReference>
<keyword evidence="3" id="KW-1185">Reference proteome</keyword>
<feature type="domain" description="Peptidase C39-like" evidence="1">
    <location>
        <begin position="22"/>
        <end position="138"/>
    </location>
</feature>
<comment type="caution">
    <text evidence="2">The sequence shown here is derived from an EMBL/GenBank/DDBJ whole genome shotgun (WGS) entry which is preliminary data.</text>
</comment>
<dbReference type="InterPro" id="IPR039564">
    <property type="entry name" value="Peptidase_C39-like"/>
</dbReference>
<organism evidence="2 3">
    <name type="scientific">Ureibacillus thermosphaericus</name>
    <dbReference type="NCBI Taxonomy" id="51173"/>
    <lineage>
        <taxon>Bacteria</taxon>
        <taxon>Bacillati</taxon>
        <taxon>Bacillota</taxon>
        <taxon>Bacilli</taxon>
        <taxon>Bacillales</taxon>
        <taxon>Caryophanaceae</taxon>
        <taxon>Ureibacillus</taxon>
    </lineage>
</organism>
<dbReference type="RefSeq" id="WP_096551708.1">
    <property type="nucleotide sequence ID" value="NZ_AP018335.1"/>
</dbReference>
<proteinExistence type="predicted"/>
<reference evidence="2 3" key="1">
    <citation type="submission" date="2020-08" db="EMBL/GenBank/DDBJ databases">
        <title>Genomic Encyclopedia of Type Strains, Phase IV (KMG-IV): sequencing the most valuable type-strain genomes for metagenomic binning, comparative biology and taxonomic classification.</title>
        <authorList>
            <person name="Goeker M."/>
        </authorList>
    </citation>
    <scope>NUCLEOTIDE SEQUENCE [LARGE SCALE GENOMIC DNA]</scope>
    <source>
        <strain evidence="2 3">DSM 10633</strain>
    </source>
</reference>
<accession>A0A840PRJ5</accession>
<dbReference type="Proteomes" id="UP000557217">
    <property type="component" value="Unassembled WGS sequence"/>
</dbReference>
<sequence>MKKFIPLEGMSQFSPEVYPAYQNSACGPTTIFVMLKFMFGKHVAQNVNILYRMLGTTKIGLFRWRLIKNLQNYLGTDWVVKNCSLKEAMKQIDEGRPVAIKFDKYFTLQWKSKPTFTYHWVPFIGYEIEQNELLLIVHDNGGINRDSQIRKVPYSQNYKVISFVKIEPRKKK</sequence>
<evidence type="ECO:0000259" key="1">
    <source>
        <dbReference type="Pfam" id="PF13529"/>
    </source>
</evidence>
<evidence type="ECO:0000313" key="3">
    <source>
        <dbReference type="Proteomes" id="UP000557217"/>
    </source>
</evidence>
<protein>
    <recommendedName>
        <fullName evidence="1">Peptidase C39-like domain-containing protein</fullName>
    </recommendedName>
</protein>